<evidence type="ECO:0000313" key="2">
    <source>
        <dbReference type="Proteomes" id="UP000464374"/>
    </source>
</evidence>
<proteinExistence type="predicted"/>
<dbReference type="AlphaFoldDB" id="A0A6P1Y0S3"/>
<reference evidence="1 2" key="1">
    <citation type="submission" date="2020-01" db="EMBL/GenBank/DDBJ databases">
        <title>Complete genome sequence of a human oral phylogroup 1 Treponema sp. strain ATCC 700766, originally isolated from periodontitis dental plaque.</title>
        <authorList>
            <person name="Chan Y."/>
            <person name="Huo Y.-B."/>
            <person name="Yu X.-L."/>
            <person name="Zeng H."/>
            <person name="Leung W.-K."/>
            <person name="Watt R.M."/>
        </authorList>
    </citation>
    <scope>NUCLEOTIDE SEQUENCE [LARGE SCALE GENOMIC DNA]</scope>
    <source>
        <strain evidence="1 2">OMZ 804</strain>
    </source>
</reference>
<dbReference type="Proteomes" id="UP000464374">
    <property type="component" value="Chromosome"/>
</dbReference>
<gene>
    <name evidence="1" type="ORF">GWP43_08180</name>
</gene>
<sequence>MSRKKFFYVLSWCIFIGLFFSSCTLEDSSPPDARTLKIREQEQLRPRVALALRAAQTAYNVKRYDLAIPRFEFAINAGWIDGMNLYQYADCLEKTGEIKKSKLYFQRAFDELSEFYPNHTLLDELRAQGYKKNN</sequence>
<evidence type="ECO:0008006" key="3">
    <source>
        <dbReference type="Google" id="ProtNLM"/>
    </source>
</evidence>
<dbReference type="RefSeq" id="WP_162663750.1">
    <property type="nucleotide sequence ID" value="NZ_CP048020.1"/>
</dbReference>
<dbReference type="Gene3D" id="1.25.40.10">
    <property type="entry name" value="Tetratricopeptide repeat domain"/>
    <property type="match status" value="1"/>
</dbReference>
<evidence type="ECO:0000313" key="1">
    <source>
        <dbReference type="EMBL" id="QHX43426.1"/>
    </source>
</evidence>
<dbReference type="PROSITE" id="PS51257">
    <property type="entry name" value="PROKAR_LIPOPROTEIN"/>
    <property type="match status" value="1"/>
</dbReference>
<accession>A0A6P1Y0S3</accession>
<dbReference type="SUPFAM" id="SSF48452">
    <property type="entry name" value="TPR-like"/>
    <property type="match status" value="1"/>
</dbReference>
<dbReference type="InterPro" id="IPR011990">
    <property type="entry name" value="TPR-like_helical_dom_sf"/>
</dbReference>
<name>A0A6P1Y0S3_9SPIR</name>
<dbReference type="EMBL" id="CP048020">
    <property type="protein sequence ID" value="QHX43426.1"/>
    <property type="molecule type" value="Genomic_DNA"/>
</dbReference>
<organism evidence="1 2">
    <name type="scientific">Treponema vincentii</name>
    <dbReference type="NCBI Taxonomy" id="69710"/>
    <lineage>
        <taxon>Bacteria</taxon>
        <taxon>Pseudomonadati</taxon>
        <taxon>Spirochaetota</taxon>
        <taxon>Spirochaetia</taxon>
        <taxon>Spirochaetales</taxon>
        <taxon>Treponemataceae</taxon>
        <taxon>Treponema</taxon>
    </lineage>
</organism>
<dbReference type="KEGG" id="trz:GWP43_08180"/>
<protein>
    <recommendedName>
        <fullName evidence="3">Lipoprotein</fullName>
    </recommendedName>
</protein>